<dbReference type="Gene3D" id="2.130.10.10">
    <property type="entry name" value="YVTN repeat-like/Quinoprotein amine dehydrogenase"/>
    <property type="match status" value="2"/>
</dbReference>
<reference evidence="8 9" key="1">
    <citation type="submission" date="2019-06" db="EMBL/GenBank/DDBJ databases">
        <title>Draft genome of Aliikangiella marina GYP-15.</title>
        <authorList>
            <person name="Wang G."/>
        </authorList>
    </citation>
    <scope>NUCLEOTIDE SEQUENCE [LARGE SCALE GENOMIC DNA]</scope>
    <source>
        <strain evidence="8 9">GYP-15</strain>
    </source>
</reference>
<dbReference type="SUPFAM" id="SSF46626">
    <property type="entry name" value="Cytochrome c"/>
    <property type="match status" value="1"/>
</dbReference>
<keyword evidence="3 6" id="KW-0732">Signal</keyword>
<dbReference type="OrthoDB" id="9805202at2"/>
<keyword evidence="4 5" id="KW-0408">Iron</keyword>
<evidence type="ECO:0000313" key="8">
    <source>
        <dbReference type="EMBL" id="TQV74054.1"/>
    </source>
</evidence>
<dbReference type="GO" id="GO:0046872">
    <property type="term" value="F:metal ion binding"/>
    <property type="evidence" value="ECO:0007669"/>
    <property type="project" value="UniProtKB-KW"/>
</dbReference>
<keyword evidence="9" id="KW-1185">Reference proteome</keyword>
<dbReference type="GO" id="GO:0020037">
    <property type="term" value="F:heme binding"/>
    <property type="evidence" value="ECO:0007669"/>
    <property type="project" value="InterPro"/>
</dbReference>
<comment type="caution">
    <text evidence="8">The sequence shown here is derived from an EMBL/GenBank/DDBJ whole genome shotgun (WGS) entry which is preliminary data.</text>
</comment>
<name>A0A545TA24_9GAMM</name>
<dbReference type="InterPro" id="IPR036909">
    <property type="entry name" value="Cyt_c-like_dom_sf"/>
</dbReference>
<dbReference type="GO" id="GO:0009055">
    <property type="term" value="F:electron transfer activity"/>
    <property type="evidence" value="ECO:0007669"/>
    <property type="project" value="InterPro"/>
</dbReference>
<dbReference type="PROSITE" id="PS51007">
    <property type="entry name" value="CYTC"/>
    <property type="match status" value="1"/>
</dbReference>
<evidence type="ECO:0000259" key="7">
    <source>
        <dbReference type="PROSITE" id="PS51007"/>
    </source>
</evidence>
<dbReference type="InterPro" id="IPR032812">
    <property type="entry name" value="SbsA_Ig"/>
</dbReference>
<feature type="signal peptide" evidence="6">
    <location>
        <begin position="1"/>
        <end position="22"/>
    </location>
</feature>
<dbReference type="Pfam" id="PF13205">
    <property type="entry name" value="Big_5"/>
    <property type="match status" value="1"/>
</dbReference>
<evidence type="ECO:0000256" key="6">
    <source>
        <dbReference type="SAM" id="SignalP"/>
    </source>
</evidence>
<dbReference type="PANTHER" id="PTHR47197">
    <property type="entry name" value="PROTEIN NIRF"/>
    <property type="match status" value="1"/>
</dbReference>
<keyword evidence="1 5" id="KW-0349">Heme</keyword>
<feature type="domain" description="Cytochrome c" evidence="7">
    <location>
        <begin position="611"/>
        <end position="704"/>
    </location>
</feature>
<evidence type="ECO:0000256" key="3">
    <source>
        <dbReference type="ARBA" id="ARBA00022729"/>
    </source>
</evidence>
<dbReference type="AlphaFoldDB" id="A0A545TA24"/>
<evidence type="ECO:0000313" key="9">
    <source>
        <dbReference type="Proteomes" id="UP000317839"/>
    </source>
</evidence>
<dbReference type="Proteomes" id="UP000317839">
    <property type="component" value="Unassembled WGS sequence"/>
</dbReference>
<evidence type="ECO:0000256" key="4">
    <source>
        <dbReference type="ARBA" id="ARBA00023004"/>
    </source>
</evidence>
<evidence type="ECO:0000256" key="1">
    <source>
        <dbReference type="ARBA" id="ARBA00022617"/>
    </source>
</evidence>
<gene>
    <name evidence="8" type="ORF">FLL45_14445</name>
</gene>
<dbReference type="InterPro" id="IPR051200">
    <property type="entry name" value="Host-pathogen_enzymatic-act"/>
</dbReference>
<dbReference type="InterPro" id="IPR011048">
    <property type="entry name" value="Haem_d1_sf"/>
</dbReference>
<dbReference type="EMBL" id="VIKR01000003">
    <property type="protein sequence ID" value="TQV74054.1"/>
    <property type="molecule type" value="Genomic_DNA"/>
</dbReference>
<accession>A0A545TA24</accession>
<dbReference type="Gene3D" id="1.10.760.10">
    <property type="entry name" value="Cytochrome c-like domain"/>
    <property type="match status" value="1"/>
</dbReference>
<dbReference type="InterPro" id="IPR009056">
    <property type="entry name" value="Cyt_c-like_dom"/>
</dbReference>
<proteinExistence type="predicted"/>
<evidence type="ECO:0000256" key="2">
    <source>
        <dbReference type="ARBA" id="ARBA00022723"/>
    </source>
</evidence>
<protein>
    <recommendedName>
        <fullName evidence="7">Cytochrome c domain-containing protein</fullName>
    </recommendedName>
</protein>
<organism evidence="8 9">
    <name type="scientific">Aliikangiella marina</name>
    <dbReference type="NCBI Taxonomy" id="1712262"/>
    <lineage>
        <taxon>Bacteria</taxon>
        <taxon>Pseudomonadati</taxon>
        <taxon>Pseudomonadota</taxon>
        <taxon>Gammaproteobacteria</taxon>
        <taxon>Oceanospirillales</taxon>
        <taxon>Pleioneaceae</taxon>
        <taxon>Aliikangiella</taxon>
    </lineage>
</organism>
<dbReference type="InterPro" id="IPR015943">
    <property type="entry name" value="WD40/YVTN_repeat-like_dom_sf"/>
</dbReference>
<feature type="chain" id="PRO_5021733134" description="Cytochrome c domain-containing protein" evidence="6">
    <location>
        <begin position="23"/>
        <end position="1110"/>
    </location>
</feature>
<dbReference type="SUPFAM" id="SSF51004">
    <property type="entry name" value="C-terminal (heme d1) domain of cytochrome cd1-nitrite reductase"/>
    <property type="match status" value="1"/>
</dbReference>
<dbReference type="RefSeq" id="WP_142942762.1">
    <property type="nucleotide sequence ID" value="NZ_VIKR01000003.1"/>
</dbReference>
<keyword evidence="2 5" id="KW-0479">Metal-binding</keyword>
<dbReference type="PANTHER" id="PTHR47197:SF3">
    <property type="entry name" value="DIHYDRO-HEME D1 DEHYDROGENASE"/>
    <property type="match status" value="1"/>
</dbReference>
<evidence type="ECO:0000256" key="5">
    <source>
        <dbReference type="PROSITE-ProRule" id="PRU00433"/>
    </source>
</evidence>
<sequence length="1110" mass="122648">MRIATRAILLVLISIFASNTAAQQTSRNPETLFQRILKVADHSVANSFREFFFLSKKPPIEGCIENSMSLQGTQRFPVGKAYHLPKIAADEKCAPVFWYLKSSPRTNSNLPIRDSAHTTFTAPLPGKYRFKLWGTKEKLTINVVASEGNYDHYNYFPSRSITTVGNEIWVANNYQPTITRVDPVSMKKLGEINTGQWPVAVAHNENTSFPIVVHMAEDTIGFINPKTKRLEESLWVGDEPSNIALSSDGLFAYVTLSTAGQVAIVDLTERRVVKKIAVGAFPKAIALSPDNQKLYVGSYRSGTPNRVDYPDDPIEAEKDITVIDLNTQSVEYTFIDYGNVIRSMTVSDDNQFLFVSITQGFNDTRIFNPREISFADEIIKIDLASKTIVDRIDIYRQSGEGKTEDAAFNLFSVTYKDNRLYVVSEAYETIIEIDAESMTEIRRVPSGQGRPRALLLDQQGNFYVHNSQGFNLTKINFDHASIIATTQTADDPRTSGMAFGQRYFTNTGIGVGIDRGCNTCHVDGEIDTLVWLNGAAGEPVLAKPLMWMEGTAPMTWNGNVTSIEGYSLSGNASVGRKPTKEEFNGLYEYMSGVMAPPPANDWTERDGSLSAEAIAGREIFDSAGCRDCHSGNIYTDNLRYLDPEGRSLSDTTSLIATYRRGTWGKRGDDMTLAQSVERMANEWSQVGLSEDELSQLTRYVSEITSRQFFLLFSLPANNELSAAIDQPIRLEFSHSIWKASKNTNRIRLIDDAGKQIDTTLEITRNELIITPASMLDYDTHYSIEIDKTFEASNETPLDNHLSLVFKTAKKPTVTLDPTKQYEWLVDFPHVDLSLPSGISPTHTAVVAEPFSIEITPSGIALDVKYFDNETGSNIERVIGVIDGDKLSTGRIGIPAGPIALADTTGMHATLVDNNGDGIADVYPLEVVNQDPPPPLPSDDGTHIEAVLADGHSKVLSTWFEEDVSWRIKAKAIVDIPDNCESDPNDNGLSEMFVDGAFSVTWQSGNGVSFFVTSPEAVIEQDQSAPGGFRVTSGTTHWAVTRNGFSPFNGLYLTSPVFLEGQLEEVDDITEENGGTFGSFNPNESGCYRITAIYHDGGFAFSTVNTFYRID</sequence>